<evidence type="ECO:0000313" key="3">
    <source>
        <dbReference type="Proteomes" id="UP000274131"/>
    </source>
</evidence>
<dbReference type="EMBL" id="UXUI01011802">
    <property type="protein sequence ID" value="VDD96519.1"/>
    <property type="molecule type" value="Genomic_DNA"/>
</dbReference>
<organism evidence="4">
    <name type="scientific">Enterobius vermicularis</name>
    <name type="common">Human pinworm</name>
    <dbReference type="NCBI Taxonomy" id="51028"/>
    <lineage>
        <taxon>Eukaryota</taxon>
        <taxon>Metazoa</taxon>
        <taxon>Ecdysozoa</taxon>
        <taxon>Nematoda</taxon>
        <taxon>Chromadorea</taxon>
        <taxon>Rhabditida</taxon>
        <taxon>Spirurina</taxon>
        <taxon>Oxyuridomorpha</taxon>
        <taxon>Oxyuroidea</taxon>
        <taxon>Oxyuridae</taxon>
        <taxon>Enterobius</taxon>
    </lineage>
</organism>
<dbReference type="AlphaFoldDB" id="A0A0N4VM74"/>
<gene>
    <name evidence="2" type="ORF">EVEC_LOCUS11270</name>
</gene>
<evidence type="ECO:0000256" key="1">
    <source>
        <dbReference type="SAM" id="Phobius"/>
    </source>
</evidence>
<reference evidence="4" key="1">
    <citation type="submission" date="2017-02" db="UniProtKB">
        <authorList>
            <consortium name="WormBaseParasite"/>
        </authorList>
    </citation>
    <scope>IDENTIFICATION</scope>
</reference>
<keyword evidence="1" id="KW-1133">Transmembrane helix</keyword>
<sequence>MEKGGRGYIESHGDGTDLGSVIYTSFVLFVLSCIIFLLMLRSIKPSGVTEEVEILLDVLRCREELDTQQRQRLRYRSSYIPEIVVTPDADSLRLSVRNLQLPSRTPSLSLIYDFGSSCATTPQYAESETSFSRTAYHGSEVDRLSIDAECSSGSGHQL</sequence>
<name>A0A0N4VM74_ENTVE</name>
<keyword evidence="1" id="KW-0472">Membrane</keyword>
<keyword evidence="3" id="KW-1185">Reference proteome</keyword>
<dbReference type="Proteomes" id="UP000274131">
    <property type="component" value="Unassembled WGS sequence"/>
</dbReference>
<protein>
    <submittedName>
        <fullName evidence="2 4">Uncharacterized protein</fullName>
    </submittedName>
</protein>
<dbReference type="PROSITE" id="PS51257">
    <property type="entry name" value="PROKAR_LIPOPROTEIN"/>
    <property type="match status" value="1"/>
</dbReference>
<evidence type="ECO:0000313" key="2">
    <source>
        <dbReference type="EMBL" id="VDD96519.1"/>
    </source>
</evidence>
<evidence type="ECO:0000313" key="4">
    <source>
        <dbReference type="WBParaSite" id="EVEC_0001202501-mRNA-1"/>
    </source>
</evidence>
<reference evidence="2 3" key="2">
    <citation type="submission" date="2018-10" db="EMBL/GenBank/DDBJ databases">
        <authorList>
            <consortium name="Pathogen Informatics"/>
        </authorList>
    </citation>
    <scope>NUCLEOTIDE SEQUENCE [LARGE SCALE GENOMIC DNA]</scope>
</reference>
<dbReference type="OrthoDB" id="5873336at2759"/>
<dbReference type="WBParaSite" id="EVEC_0001202501-mRNA-1">
    <property type="protein sequence ID" value="EVEC_0001202501-mRNA-1"/>
    <property type="gene ID" value="EVEC_0001202501"/>
</dbReference>
<accession>A0A0N4VM74</accession>
<keyword evidence="1" id="KW-0812">Transmembrane</keyword>
<feature type="transmembrane region" description="Helical" evidence="1">
    <location>
        <begin position="20"/>
        <end position="40"/>
    </location>
</feature>
<proteinExistence type="predicted"/>
<dbReference type="STRING" id="51028.A0A0N4VM74"/>